<feature type="binding site" evidence="9">
    <location>
        <begin position="64"/>
        <end position="65"/>
    </location>
    <ligand>
        <name>substrate</name>
    </ligand>
</feature>
<dbReference type="Pfam" id="PF00696">
    <property type="entry name" value="AA_kinase"/>
    <property type="match status" value="1"/>
</dbReference>
<keyword evidence="12" id="KW-1185">Reference proteome</keyword>
<keyword evidence="5 9" id="KW-0547">Nucleotide-binding</keyword>
<dbReference type="GO" id="GO:0003991">
    <property type="term" value="F:acetylglutamate kinase activity"/>
    <property type="evidence" value="ECO:0007669"/>
    <property type="project" value="UniProtKB-EC"/>
</dbReference>
<dbReference type="InterPro" id="IPR001048">
    <property type="entry name" value="Asp/Glu/Uridylate_kinase"/>
</dbReference>
<comment type="function">
    <text evidence="9">Catalyzes the ATP-dependent phosphorylation of N-acetyl-L-glutamate.</text>
</comment>
<feature type="domain" description="Aspartate/glutamate/uridylate kinase" evidence="10">
    <location>
        <begin position="24"/>
        <end position="259"/>
    </location>
</feature>
<dbReference type="EMBL" id="JAMGBB010000001">
    <property type="protein sequence ID" value="MCL6741732.1"/>
    <property type="molecule type" value="Genomic_DNA"/>
</dbReference>
<keyword evidence="2 9" id="KW-0055">Arginine biosynthesis</keyword>
<evidence type="ECO:0000313" key="11">
    <source>
        <dbReference type="EMBL" id="MCL6741732.1"/>
    </source>
</evidence>
<comment type="pathway">
    <text evidence="1 9">Amino-acid biosynthesis; L-arginine biosynthesis; N(2)-acetyl-L-ornithine from L-glutamate: step 2/4.</text>
</comment>
<protein>
    <recommendedName>
        <fullName evidence="9">Acetylglutamate kinase</fullName>
        <ecNumber evidence="9">2.7.2.8</ecNumber>
    </recommendedName>
    <alternativeName>
        <fullName evidence="9">N-acetyl-L-glutamate 5-phosphotransferase</fullName>
    </alternativeName>
    <alternativeName>
        <fullName evidence="9">NAG kinase</fullName>
        <shortName evidence="9">NAGK</shortName>
    </alternativeName>
</protein>
<dbReference type="PANTHER" id="PTHR23342">
    <property type="entry name" value="N-ACETYLGLUTAMATE SYNTHASE"/>
    <property type="match status" value="1"/>
</dbReference>
<dbReference type="SUPFAM" id="SSF53633">
    <property type="entry name" value="Carbamate kinase-like"/>
    <property type="match status" value="1"/>
</dbReference>
<feature type="site" description="Transition state stabilizer" evidence="9">
    <location>
        <position position="241"/>
    </location>
</feature>
<keyword evidence="7 9" id="KW-0067">ATP-binding</keyword>
<dbReference type="InterPro" id="IPR041727">
    <property type="entry name" value="NAGK-C"/>
</dbReference>
<keyword evidence="9" id="KW-0963">Cytoplasm</keyword>
<evidence type="ECO:0000313" key="12">
    <source>
        <dbReference type="Proteomes" id="UP001165383"/>
    </source>
</evidence>
<keyword evidence="4 9" id="KW-0808">Transferase</keyword>
<reference evidence="11" key="1">
    <citation type="submission" date="2022-05" db="EMBL/GenBank/DDBJ databases">
        <authorList>
            <person name="Jo J.-H."/>
            <person name="Im W.-T."/>
        </authorList>
    </citation>
    <scope>NUCLEOTIDE SEQUENCE</scope>
    <source>
        <strain evidence="11">RB56-2</strain>
    </source>
</reference>
<dbReference type="EC" id="2.7.2.8" evidence="9"/>
<dbReference type="InterPro" id="IPR001057">
    <property type="entry name" value="Glu/AcGlu_kinase"/>
</dbReference>
<evidence type="ECO:0000256" key="4">
    <source>
        <dbReference type="ARBA" id="ARBA00022679"/>
    </source>
</evidence>
<organism evidence="11 12">
    <name type="scientific">Sphingomonas brevis</name>
    <dbReference type="NCBI Taxonomy" id="2908206"/>
    <lineage>
        <taxon>Bacteria</taxon>
        <taxon>Pseudomonadati</taxon>
        <taxon>Pseudomonadota</taxon>
        <taxon>Alphaproteobacteria</taxon>
        <taxon>Sphingomonadales</taxon>
        <taxon>Sphingomonadaceae</taxon>
        <taxon>Sphingomonas</taxon>
    </lineage>
</organism>
<sequence length="299" mass="31712">MINTNDTARILIEALPYIRRFTGKTIVVKVGGLPMTDPERMRSLAKDILLLHSVGIRPVLVHGGGPQIDVEMAKAGIEVKRVEGLRVTDAETLDIVRMVLVGKTNRDLVAAINALEPVAIGVAGEDGRLLEVEPVDERLGYVGRVTKVRGALLHAFHDDGLIPVVSTVGADASAQPYNINADDAARAIAVAMKAEKIIYLTSTPGLLEDPSDPTTLVHRLTAAEARRRIADEGVTGGMIPKLAACAEAVEGGVGSAHMIDGRAEHAILVELFTDEGIGTMVTTQNEIATENGVTTENGR</sequence>
<evidence type="ECO:0000256" key="2">
    <source>
        <dbReference type="ARBA" id="ARBA00022571"/>
    </source>
</evidence>
<feature type="site" description="Transition state stabilizer" evidence="9">
    <location>
        <position position="29"/>
    </location>
</feature>
<dbReference type="PANTHER" id="PTHR23342:SF0">
    <property type="entry name" value="N-ACETYLGLUTAMATE SYNTHASE, MITOCHONDRIAL"/>
    <property type="match status" value="1"/>
</dbReference>
<evidence type="ECO:0000256" key="1">
    <source>
        <dbReference type="ARBA" id="ARBA00004828"/>
    </source>
</evidence>
<dbReference type="InterPro" id="IPR036393">
    <property type="entry name" value="AceGlu_kinase-like_sf"/>
</dbReference>
<dbReference type="Proteomes" id="UP001165383">
    <property type="component" value="Unassembled WGS sequence"/>
</dbReference>
<dbReference type="RefSeq" id="WP_249916102.1">
    <property type="nucleotide sequence ID" value="NZ_JAMGBB010000001.1"/>
</dbReference>
<dbReference type="PIRSF" id="PIRSF000728">
    <property type="entry name" value="NAGK"/>
    <property type="match status" value="1"/>
</dbReference>
<comment type="catalytic activity">
    <reaction evidence="8 9">
        <text>N-acetyl-L-glutamate + ATP = N-acetyl-L-glutamyl 5-phosphate + ADP</text>
        <dbReference type="Rhea" id="RHEA:14629"/>
        <dbReference type="ChEBI" id="CHEBI:30616"/>
        <dbReference type="ChEBI" id="CHEBI:44337"/>
        <dbReference type="ChEBI" id="CHEBI:57936"/>
        <dbReference type="ChEBI" id="CHEBI:456216"/>
        <dbReference type="EC" id="2.7.2.8"/>
    </reaction>
</comment>
<comment type="subcellular location">
    <subcellularLocation>
        <location evidence="9">Cytoplasm</location>
    </subcellularLocation>
</comment>
<dbReference type="InterPro" id="IPR037528">
    <property type="entry name" value="ArgB"/>
</dbReference>
<dbReference type="HAMAP" id="MF_00082">
    <property type="entry name" value="ArgB"/>
    <property type="match status" value="1"/>
</dbReference>
<keyword evidence="3 9" id="KW-0028">Amino-acid biosynthesis</keyword>
<evidence type="ECO:0000256" key="9">
    <source>
        <dbReference type="HAMAP-Rule" id="MF_00082"/>
    </source>
</evidence>
<keyword evidence="6 9" id="KW-0418">Kinase</keyword>
<evidence type="ECO:0000256" key="3">
    <source>
        <dbReference type="ARBA" id="ARBA00022605"/>
    </source>
</evidence>
<dbReference type="NCBIfam" id="TIGR00761">
    <property type="entry name" value="argB"/>
    <property type="match status" value="1"/>
</dbReference>
<evidence type="ECO:0000256" key="7">
    <source>
        <dbReference type="ARBA" id="ARBA00022840"/>
    </source>
</evidence>
<evidence type="ECO:0000256" key="8">
    <source>
        <dbReference type="ARBA" id="ARBA00048141"/>
    </source>
</evidence>
<gene>
    <name evidence="9 11" type="primary">argB</name>
    <name evidence="11" type="ORF">LZ518_11400</name>
</gene>
<evidence type="ECO:0000256" key="5">
    <source>
        <dbReference type="ARBA" id="ARBA00022741"/>
    </source>
</evidence>
<feature type="binding site" evidence="9">
    <location>
        <position position="86"/>
    </location>
    <ligand>
        <name>substrate</name>
    </ligand>
</feature>
<accession>A0ABT0SBK0</accession>
<name>A0ABT0SBK0_9SPHN</name>
<comment type="caution">
    <text evidence="11">The sequence shown here is derived from an EMBL/GenBank/DDBJ whole genome shotgun (WGS) entry which is preliminary data.</text>
</comment>
<comment type="similarity">
    <text evidence="9">Belongs to the acetylglutamate kinase family. ArgB subfamily.</text>
</comment>
<evidence type="ECO:0000256" key="6">
    <source>
        <dbReference type="ARBA" id="ARBA00022777"/>
    </source>
</evidence>
<dbReference type="InterPro" id="IPR004662">
    <property type="entry name" value="AcgluKinase_fam"/>
</dbReference>
<evidence type="ECO:0000259" key="10">
    <source>
        <dbReference type="Pfam" id="PF00696"/>
    </source>
</evidence>
<proteinExistence type="inferred from homology"/>
<dbReference type="PRINTS" id="PR00474">
    <property type="entry name" value="GLU5KINASE"/>
</dbReference>
<dbReference type="CDD" id="cd04250">
    <property type="entry name" value="AAK_NAGK-C"/>
    <property type="match status" value="1"/>
</dbReference>
<feature type="binding site" evidence="9">
    <location>
        <position position="178"/>
    </location>
    <ligand>
        <name>substrate</name>
    </ligand>
</feature>
<dbReference type="Gene3D" id="3.40.1160.10">
    <property type="entry name" value="Acetylglutamate kinase-like"/>
    <property type="match status" value="1"/>
</dbReference>